<dbReference type="Pfam" id="PF26639">
    <property type="entry name" value="Het-6_barrel"/>
    <property type="match status" value="1"/>
</dbReference>
<comment type="caution">
    <text evidence="2">The sequence shown here is derived from an EMBL/GenBank/DDBJ whole genome shotgun (WGS) entry which is preliminary data.</text>
</comment>
<reference evidence="2" key="2">
    <citation type="submission" date="2023-06" db="EMBL/GenBank/DDBJ databases">
        <authorList>
            <consortium name="Lawrence Berkeley National Laboratory"/>
            <person name="Haridas S."/>
            <person name="Hensen N."/>
            <person name="Bonometti L."/>
            <person name="Westerberg I."/>
            <person name="Brannstrom I.O."/>
            <person name="Guillou S."/>
            <person name="Cros-Aarteil S."/>
            <person name="Calhoun S."/>
            <person name="Kuo A."/>
            <person name="Mondo S."/>
            <person name="Pangilinan J."/>
            <person name="Riley R."/>
            <person name="LaButti K."/>
            <person name="Andreopoulos B."/>
            <person name="Lipzen A."/>
            <person name="Chen C."/>
            <person name="Yanf M."/>
            <person name="Daum C."/>
            <person name="Ng V."/>
            <person name="Clum A."/>
            <person name="Steindorff A."/>
            <person name="Ohm R."/>
            <person name="Martin F."/>
            <person name="Silar P."/>
            <person name="Natvig D."/>
            <person name="Lalanne C."/>
            <person name="Gautier V."/>
            <person name="Ament-velasquez S.L."/>
            <person name="Kruys A."/>
            <person name="Hutchinson M.I."/>
            <person name="Powell A.J."/>
            <person name="Barry K."/>
            <person name="Miller A.N."/>
            <person name="Grigoriev I.V."/>
            <person name="Debuchy R."/>
            <person name="Gladieux P."/>
            <person name="Thoren M.H."/>
            <person name="Johannesson H."/>
        </authorList>
    </citation>
    <scope>NUCLEOTIDE SEQUENCE</scope>
    <source>
        <strain evidence="2">CBS 232.78</strain>
    </source>
</reference>
<name>A0AAE0U3V9_9PEZI</name>
<dbReference type="Pfam" id="PF06985">
    <property type="entry name" value="HET"/>
    <property type="match status" value="1"/>
</dbReference>
<keyword evidence="3" id="KW-1185">Reference proteome</keyword>
<dbReference type="AlphaFoldDB" id="A0AAE0U3V9"/>
<dbReference type="Proteomes" id="UP001285441">
    <property type="component" value="Unassembled WGS sequence"/>
</dbReference>
<sequence length="777" mass="88184">MRDLNSNSLYPGEPLKPGQIRLLELLPGEWSSNIQCNLLRASVSSKTSPYQSLSYTWGSTWQQRHIYVDGKERLITKNLETALRRLRHLEKPLILWVDALCINQDDNEERSRQVQMMGDIYRSATNVFIHLGDGIDHTNQRRNARHLSKITPSAPIHFHGTDLDDEFVGPFLEKSWGPTPPATTLQRNLDVFCLLSALARNSHLHEIPLLDWPLPDRSLGDQRFSEGFQNDFQRLNVFEAMRRMMHAPWAPWWHRIWVVQEVVVPPRITVVYGHLTAPWEMFASAAENYNLHCSTCCLKSAESIPRDYSKVIQNFSRHVQDISELRAAYSLSESDISQRHQRTLVSLLRRFRSRKATDPRDKVFALLALAKDTSLRPNYFFNTADVFIEAALESIRSTKSFSVLALSEMGLKFRQDLPSWVPDWSASGDPSELSRVEAAQLYACNANQPLIYAPLARLHPRGKLLGVEAMRFGTVEQVGDVMRAEGISMFSDTLWNWTEVALRFRELNISEPETPQREIPPPPPLWTVFCADMLYADPKTSASSSNKFRRTTAEDGLTFQLWAWTSERSPFCKGFNHEKRKSWLSDVGESTLATQGMKAADELADRLATLGDVSGRSFLDRFESFVLSLDARMESKDSHLGRAIPFEGDKFTSAGFLIKSLCKAAYSSMHRWYIQEDLKGKEGLVARMDASIASATMNRRIFVARSSPFQCYIGLGPANMEVGDQLMLLRGGTTPSILRRSPTPEDNERILTLVGDCYAHGLMDGTNATGWKRICLE</sequence>
<dbReference type="InterPro" id="IPR052895">
    <property type="entry name" value="HetReg/Transcr_Mod"/>
</dbReference>
<evidence type="ECO:0000313" key="2">
    <source>
        <dbReference type="EMBL" id="KAK3390038.1"/>
    </source>
</evidence>
<evidence type="ECO:0000313" key="3">
    <source>
        <dbReference type="Proteomes" id="UP001285441"/>
    </source>
</evidence>
<proteinExistence type="predicted"/>
<evidence type="ECO:0000259" key="1">
    <source>
        <dbReference type="Pfam" id="PF06985"/>
    </source>
</evidence>
<dbReference type="EMBL" id="JAULSW010000002">
    <property type="protein sequence ID" value="KAK3390038.1"/>
    <property type="molecule type" value="Genomic_DNA"/>
</dbReference>
<dbReference type="InterPro" id="IPR010730">
    <property type="entry name" value="HET"/>
</dbReference>
<dbReference type="PANTHER" id="PTHR24148:SF64">
    <property type="entry name" value="HETEROKARYON INCOMPATIBILITY DOMAIN-CONTAINING PROTEIN"/>
    <property type="match status" value="1"/>
</dbReference>
<reference evidence="2" key="1">
    <citation type="journal article" date="2023" name="Mol. Phylogenet. Evol.">
        <title>Genome-scale phylogeny and comparative genomics of the fungal order Sordariales.</title>
        <authorList>
            <person name="Hensen N."/>
            <person name="Bonometti L."/>
            <person name="Westerberg I."/>
            <person name="Brannstrom I.O."/>
            <person name="Guillou S."/>
            <person name="Cros-Aarteil S."/>
            <person name="Calhoun S."/>
            <person name="Haridas S."/>
            <person name="Kuo A."/>
            <person name="Mondo S."/>
            <person name="Pangilinan J."/>
            <person name="Riley R."/>
            <person name="LaButti K."/>
            <person name="Andreopoulos B."/>
            <person name="Lipzen A."/>
            <person name="Chen C."/>
            <person name="Yan M."/>
            <person name="Daum C."/>
            <person name="Ng V."/>
            <person name="Clum A."/>
            <person name="Steindorff A."/>
            <person name="Ohm R.A."/>
            <person name="Martin F."/>
            <person name="Silar P."/>
            <person name="Natvig D.O."/>
            <person name="Lalanne C."/>
            <person name="Gautier V."/>
            <person name="Ament-Velasquez S.L."/>
            <person name="Kruys A."/>
            <person name="Hutchinson M.I."/>
            <person name="Powell A.J."/>
            <person name="Barry K."/>
            <person name="Miller A.N."/>
            <person name="Grigoriev I.V."/>
            <person name="Debuchy R."/>
            <person name="Gladieux P."/>
            <person name="Hiltunen Thoren M."/>
            <person name="Johannesson H."/>
        </authorList>
    </citation>
    <scope>NUCLEOTIDE SEQUENCE</scope>
    <source>
        <strain evidence="2">CBS 232.78</strain>
    </source>
</reference>
<dbReference type="PANTHER" id="PTHR24148">
    <property type="entry name" value="ANKYRIN REPEAT DOMAIN-CONTAINING PROTEIN 39 HOMOLOG-RELATED"/>
    <property type="match status" value="1"/>
</dbReference>
<accession>A0AAE0U3V9</accession>
<feature type="domain" description="Heterokaryon incompatibility" evidence="1">
    <location>
        <begin position="50"/>
        <end position="261"/>
    </location>
</feature>
<protein>
    <submittedName>
        <fullName evidence="2">Heterokaryon incompatibility protein-domain-containing protein</fullName>
    </submittedName>
</protein>
<organism evidence="2 3">
    <name type="scientific">Podospora didyma</name>
    <dbReference type="NCBI Taxonomy" id="330526"/>
    <lineage>
        <taxon>Eukaryota</taxon>
        <taxon>Fungi</taxon>
        <taxon>Dikarya</taxon>
        <taxon>Ascomycota</taxon>
        <taxon>Pezizomycotina</taxon>
        <taxon>Sordariomycetes</taxon>
        <taxon>Sordariomycetidae</taxon>
        <taxon>Sordariales</taxon>
        <taxon>Podosporaceae</taxon>
        <taxon>Podospora</taxon>
    </lineage>
</organism>
<gene>
    <name evidence="2" type="ORF">B0H63DRAFT_428597</name>
</gene>